<feature type="transmembrane region" description="Helical" evidence="18">
    <location>
        <begin position="88"/>
        <end position="109"/>
    </location>
</feature>
<dbReference type="InterPro" id="IPR001610">
    <property type="entry name" value="PAC"/>
</dbReference>
<dbReference type="InterPro" id="IPR004358">
    <property type="entry name" value="Sig_transdc_His_kin-like_C"/>
</dbReference>
<dbReference type="PROSITE" id="PS50112">
    <property type="entry name" value="PAS"/>
    <property type="match status" value="3"/>
</dbReference>
<dbReference type="Pfam" id="PF01627">
    <property type="entry name" value="Hpt"/>
    <property type="match status" value="1"/>
</dbReference>
<dbReference type="InterPro" id="IPR003661">
    <property type="entry name" value="HisK_dim/P_dom"/>
</dbReference>
<feature type="modified residue" description="4-aspartylphosphate" evidence="17">
    <location>
        <position position="1176"/>
    </location>
</feature>
<evidence type="ECO:0000256" key="3">
    <source>
        <dbReference type="ARBA" id="ARBA00012438"/>
    </source>
</evidence>
<feature type="domain" description="Histidine kinase" evidence="19">
    <location>
        <begin position="740"/>
        <end position="964"/>
    </location>
</feature>
<evidence type="ECO:0000256" key="8">
    <source>
        <dbReference type="ARBA" id="ARBA00022741"/>
    </source>
</evidence>
<keyword evidence="5 17" id="KW-0597">Phosphoprotein</keyword>
<evidence type="ECO:0000256" key="1">
    <source>
        <dbReference type="ARBA" id="ARBA00000085"/>
    </source>
</evidence>
<comment type="caution">
    <text evidence="24">The sequence shown here is derived from an EMBL/GenBank/DDBJ whole genome shotgun (WGS) entry which is preliminary data.</text>
</comment>
<evidence type="ECO:0000313" key="25">
    <source>
        <dbReference type="Proteomes" id="UP000216446"/>
    </source>
</evidence>
<evidence type="ECO:0000256" key="17">
    <source>
        <dbReference type="PROSITE-ProRule" id="PRU00169"/>
    </source>
</evidence>
<dbReference type="SMART" id="SM00091">
    <property type="entry name" value="PAS"/>
    <property type="match status" value="4"/>
</dbReference>
<keyword evidence="9" id="KW-0418">Kinase</keyword>
<feature type="transmembrane region" description="Helical" evidence="18">
    <location>
        <begin position="30"/>
        <end position="49"/>
    </location>
</feature>
<dbReference type="CDD" id="cd17546">
    <property type="entry name" value="REC_hyHK_CKI1_RcsC-like"/>
    <property type="match status" value="1"/>
</dbReference>
<feature type="transmembrane region" description="Helical" evidence="18">
    <location>
        <begin position="141"/>
        <end position="161"/>
    </location>
</feature>
<dbReference type="InterPro" id="IPR013767">
    <property type="entry name" value="PAS_fold"/>
</dbReference>
<keyword evidence="4" id="KW-1003">Cell membrane</keyword>
<feature type="domain" description="PAS" evidence="21">
    <location>
        <begin position="204"/>
        <end position="245"/>
    </location>
</feature>
<dbReference type="SMART" id="SM00388">
    <property type="entry name" value="HisKA"/>
    <property type="match status" value="1"/>
</dbReference>
<dbReference type="SUPFAM" id="SSF47226">
    <property type="entry name" value="Histidine-containing phosphotransfer domain, HPT domain"/>
    <property type="match status" value="1"/>
</dbReference>
<evidence type="ECO:0000256" key="15">
    <source>
        <dbReference type="ARBA" id="ARBA00068150"/>
    </source>
</evidence>
<evidence type="ECO:0000256" key="13">
    <source>
        <dbReference type="ARBA" id="ARBA00023136"/>
    </source>
</evidence>
<dbReference type="Pfam" id="PF00989">
    <property type="entry name" value="PAS"/>
    <property type="match status" value="1"/>
</dbReference>
<dbReference type="InParanoid" id="A0A259U3N0"/>
<dbReference type="SUPFAM" id="SSF52172">
    <property type="entry name" value="CheY-like"/>
    <property type="match status" value="2"/>
</dbReference>
<dbReference type="GO" id="GO:0005886">
    <property type="term" value="C:plasma membrane"/>
    <property type="evidence" value="ECO:0007669"/>
    <property type="project" value="UniProtKB-SubCell"/>
</dbReference>
<comment type="subunit">
    <text evidence="14">At low DSF concentrations, interacts with RpfF.</text>
</comment>
<evidence type="ECO:0000256" key="7">
    <source>
        <dbReference type="ARBA" id="ARBA00022692"/>
    </source>
</evidence>
<gene>
    <name evidence="24" type="ORF">BSZ36_16460</name>
</gene>
<dbReference type="InterPro" id="IPR000700">
    <property type="entry name" value="PAS-assoc_C"/>
</dbReference>
<dbReference type="InterPro" id="IPR005467">
    <property type="entry name" value="His_kinase_dom"/>
</dbReference>
<evidence type="ECO:0000256" key="5">
    <source>
        <dbReference type="ARBA" id="ARBA00022553"/>
    </source>
</evidence>
<dbReference type="SMART" id="SM00387">
    <property type="entry name" value="HATPase_c"/>
    <property type="match status" value="1"/>
</dbReference>
<dbReference type="InterPro" id="IPR011006">
    <property type="entry name" value="CheY-like_superfamily"/>
</dbReference>
<dbReference type="GO" id="GO:0000155">
    <property type="term" value="F:phosphorelay sensor kinase activity"/>
    <property type="evidence" value="ECO:0007669"/>
    <property type="project" value="InterPro"/>
</dbReference>
<dbReference type="PROSITE" id="PS50113">
    <property type="entry name" value="PAC"/>
    <property type="match status" value="2"/>
</dbReference>
<dbReference type="Gene3D" id="1.10.287.130">
    <property type="match status" value="1"/>
</dbReference>
<evidence type="ECO:0000259" key="23">
    <source>
        <dbReference type="PROSITE" id="PS50894"/>
    </source>
</evidence>
<dbReference type="SUPFAM" id="SSF47384">
    <property type="entry name" value="Homodimeric domain of signal transducing histidine kinase"/>
    <property type="match status" value="1"/>
</dbReference>
<evidence type="ECO:0000313" key="24">
    <source>
        <dbReference type="EMBL" id="OZC04434.1"/>
    </source>
</evidence>
<dbReference type="Pfam" id="PF08448">
    <property type="entry name" value="PAS_4"/>
    <property type="match status" value="3"/>
</dbReference>
<dbReference type="InterPro" id="IPR008207">
    <property type="entry name" value="Sig_transdc_His_kin_Hpt_dom"/>
</dbReference>
<sequence length="1392" mass="150420">MSPSGDTADSDLPYDFVPSDSSSAHLAKLLTFRWLLLLGGFSTLGFWWLYRYVGPSEYDVLWLRVVMASPFFLILGGTYVSDWVRRKVWGLSLGAGALMNGYFSTLAVLAGLTEAWTIAIPTATIATVLGLAPYARTRGQVWTAAAINVAASAIPLVVLGADPNQSALILSYTSLLAVLVSVAGLAQVRTRHAYRTQRDAAAEQSQLLRTIVDTIPDFIFVKDKEGRALLRNLANTRAFGFENPDDLVGLTEHEAFPHDELAAKYHADDMQVIASGEPMFDIEEPILIDGEERWLLTTKVPLRDASGAVVGLVGTARDITAMKAAEADLVAARDEAQAGQRLIRAVVDAIPMHVYVKDREGKCTLRNAHSATRMGFTNPEDAVGLSVFDTSEDPEIAAEYWRQEDRVMASGEPEIDHEEPYAFGGETGWIASSRVPVQDENGDVVALVGITRDITAQKTARTAMEKQQRLLNTIIDAIPDPIYVKDRAGKTLLRNQASLNALGLKSKEEGTNLSVFDIASPEDAEKYWADERRVMETGVPILNLVQPSIYVTGHTVMTTKVPLRGADNEIIGLVGISRDISAQQDAQAALRTSEERLRSILDAAPDAILTLDENDTVLDANAAVERIMGFSPEALRGNRLSDYIVPERFREEHRDKLLRFAQEGITGSLTQRLELPTLTASGEEIVTEVTFRPLRFGKGRALFTMYIRDVRVYKAAEAALVQAKEAAEAATTAKSEFLANMSHEIRTPMNGVIGMTSLLVETDLDSEQTEFVDTIRASGEALLTIINDILDFSKIEAGMLDMEKAPFDVRQCVEEALDLVAKPAAEKGIELAYLIDEGTPVSVLGDITRVRQVLVNLLSNAVKFTHDGGVCVRVSGEPPDAQPPAACTLRFAVEDTGVGIAEDALEGVFGAFTQADASTTREYGGTGLGLAICRRLTEMMGGTLRAESEVGVGSTFSFSIETEVAPGLRRVFQRPDQPHLTGRRVLIVDDNVVNREILLRLSRKWGMTPLAVPSGPDALRALDNEEPFDLALLDMQMPEMDGLDLATIMSARPGPTPVMMLLTSINRKVSLRERAEEIGVARVLYKPLKPSVLYHALVDVFASTPSASLEASPTASPEAATVDTTLRVLIAEDNAINQRVALRTLGRLGLTADAVANGAEALAALHARPYDVVLMDIQMPEMDGLEATRRLRQELPEERQPYVVALTANAMQGDREACLEAGANEYVSKPIAHAALVSALGAATRLGDPPPAPEAGPNPDVLELVQDMRARLLEQIGEDDPEFMRELVGAFSERVGGTVENLRASVAAGSREGIGDAAHSLRGVALAMGMDRLASVATAMDEGSRGEAPVPFMKHMVALDCEMARVRLALAVLLEPDAAGAGPAVSAAPQSL</sequence>
<evidence type="ECO:0000256" key="6">
    <source>
        <dbReference type="ARBA" id="ARBA00022679"/>
    </source>
</evidence>
<evidence type="ECO:0000256" key="4">
    <source>
        <dbReference type="ARBA" id="ARBA00022475"/>
    </source>
</evidence>
<feature type="domain" description="PAC" evidence="22">
    <location>
        <begin position="276"/>
        <end position="331"/>
    </location>
</feature>
<dbReference type="EMBL" id="MQWB01000001">
    <property type="protein sequence ID" value="OZC04434.1"/>
    <property type="molecule type" value="Genomic_DNA"/>
</dbReference>
<dbReference type="InterPro" id="IPR036641">
    <property type="entry name" value="HPT_dom_sf"/>
</dbReference>
<dbReference type="InterPro" id="IPR000014">
    <property type="entry name" value="PAS"/>
</dbReference>
<comment type="subcellular location">
    <subcellularLocation>
        <location evidence="2">Cell membrane</location>
        <topology evidence="2">Multi-pass membrane protein</topology>
    </subcellularLocation>
</comment>
<keyword evidence="12" id="KW-0902">Two-component regulatory system</keyword>
<dbReference type="SMART" id="SM00086">
    <property type="entry name" value="PAC"/>
    <property type="match status" value="2"/>
</dbReference>
<dbReference type="PROSITE" id="PS50894">
    <property type="entry name" value="HPT"/>
    <property type="match status" value="1"/>
</dbReference>
<reference evidence="24 25" key="1">
    <citation type="submission" date="2016-11" db="EMBL/GenBank/DDBJ databases">
        <title>Study of marine rhodopsin-containing bacteria.</title>
        <authorList>
            <person name="Yoshizawa S."/>
            <person name="Kumagai Y."/>
            <person name="Kogure K."/>
        </authorList>
    </citation>
    <scope>NUCLEOTIDE SEQUENCE [LARGE SCALE GENOMIC DNA]</scope>
    <source>
        <strain evidence="24 25">SG-29</strain>
    </source>
</reference>
<dbReference type="InterPro" id="IPR036890">
    <property type="entry name" value="HATPase_C_sf"/>
</dbReference>
<comment type="catalytic activity">
    <reaction evidence="1">
        <text>ATP + protein L-histidine = ADP + protein N-phospho-L-histidine.</text>
        <dbReference type="EC" id="2.7.13.3"/>
    </reaction>
</comment>
<evidence type="ECO:0000256" key="12">
    <source>
        <dbReference type="ARBA" id="ARBA00023012"/>
    </source>
</evidence>
<feature type="domain" description="HPt" evidence="23">
    <location>
        <begin position="1280"/>
        <end position="1374"/>
    </location>
</feature>
<dbReference type="CDD" id="cd00130">
    <property type="entry name" value="PAS"/>
    <property type="match status" value="4"/>
</dbReference>
<keyword evidence="8" id="KW-0547">Nucleotide-binding</keyword>
<feature type="transmembrane region" description="Helical" evidence="18">
    <location>
        <begin position="61"/>
        <end position="81"/>
    </location>
</feature>
<dbReference type="CDD" id="cd00156">
    <property type="entry name" value="REC"/>
    <property type="match status" value="1"/>
</dbReference>
<dbReference type="Gene3D" id="3.40.50.2300">
    <property type="match status" value="2"/>
</dbReference>
<feature type="transmembrane region" description="Helical" evidence="18">
    <location>
        <begin position="167"/>
        <end position="188"/>
    </location>
</feature>
<accession>A0A259U3N0</accession>
<evidence type="ECO:0000256" key="11">
    <source>
        <dbReference type="ARBA" id="ARBA00022989"/>
    </source>
</evidence>
<keyword evidence="6" id="KW-0808">Transferase</keyword>
<organism evidence="24 25">
    <name type="scientific">Rubricoccus marinus</name>
    <dbReference type="NCBI Taxonomy" id="716817"/>
    <lineage>
        <taxon>Bacteria</taxon>
        <taxon>Pseudomonadati</taxon>
        <taxon>Rhodothermota</taxon>
        <taxon>Rhodothermia</taxon>
        <taxon>Rhodothermales</taxon>
        <taxon>Rubricoccaceae</taxon>
        <taxon>Rubricoccus</taxon>
    </lineage>
</organism>
<keyword evidence="25" id="KW-1185">Reference proteome</keyword>
<dbReference type="FunFam" id="1.10.287.130:FF:000002">
    <property type="entry name" value="Two-component osmosensing histidine kinase"/>
    <property type="match status" value="1"/>
</dbReference>
<dbReference type="Pfam" id="PF00072">
    <property type="entry name" value="Response_reg"/>
    <property type="match status" value="2"/>
</dbReference>
<dbReference type="Gene3D" id="3.30.450.20">
    <property type="entry name" value="PAS domain"/>
    <property type="match status" value="4"/>
</dbReference>
<dbReference type="PANTHER" id="PTHR45339:SF1">
    <property type="entry name" value="HYBRID SIGNAL TRANSDUCTION HISTIDINE KINASE J"/>
    <property type="match status" value="1"/>
</dbReference>
<evidence type="ECO:0000259" key="19">
    <source>
        <dbReference type="PROSITE" id="PS50109"/>
    </source>
</evidence>
<dbReference type="Gene3D" id="3.30.565.10">
    <property type="entry name" value="Histidine kinase-like ATPase, C-terminal domain"/>
    <property type="match status" value="1"/>
</dbReference>
<evidence type="ECO:0000256" key="16">
    <source>
        <dbReference type="PROSITE-ProRule" id="PRU00110"/>
    </source>
</evidence>
<dbReference type="PANTHER" id="PTHR45339">
    <property type="entry name" value="HYBRID SIGNAL TRANSDUCTION HISTIDINE KINASE J"/>
    <property type="match status" value="1"/>
</dbReference>
<evidence type="ECO:0000259" key="21">
    <source>
        <dbReference type="PROSITE" id="PS50112"/>
    </source>
</evidence>
<evidence type="ECO:0000256" key="10">
    <source>
        <dbReference type="ARBA" id="ARBA00022840"/>
    </source>
</evidence>
<dbReference type="GO" id="GO:0006355">
    <property type="term" value="P:regulation of DNA-templated transcription"/>
    <property type="evidence" value="ECO:0007669"/>
    <property type="project" value="InterPro"/>
</dbReference>
<feature type="modified residue" description="Phosphohistidine" evidence="16">
    <location>
        <position position="1319"/>
    </location>
</feature>
<dbReference type="InterPro" id="IPR001789">
    <property type="entry name" value="Sig_transdc_resp-reg_receiver"/>
</dbReference>
<keyword evidence="11 18" id="KW-1133">Transmembrane helix</keyword>
<evidence type="ECO:0000256" key="14">
    <source>
        <dbReference type="ARBA" id="ARBA00064003"/>
    </source>
</evidence>
<keyword evidence="13 18" id="KW-0472">Membrane</keyword>
<dbReference type="SUPFAM" id="SSF55785">
    <property type="entry name" value="PYP-like sensor domain (PAS domain)"/>
    <property type="match status" value="4"/>
</dbReference>
<dbReference type="FunCoup" id="A0A259U3N0">
    <property type="interactions" value="159"/>
</dbReference>
<dbReference type="SMART" id="SM00448">
    <property type="entry name" value="REC"/>
    <property type="match status" value="2"/>
</dbReference>
<dbReference type="InterPro" id="IPR013656">
    <property type="entry name" value="PAS_4"/>
</dbReference>
<evidence type="ECO:0000259" key="22">
    <source>
        <dbReference type="PROSITE" id="PS50113"/>
    </source>
</evidence>
<dbReference type="SUPFAM" id="SSF55874">
    <property type="entry name" value="ATPase domain of HSP90 chaperone/DNA topoisomerase II/histidine kinase"/>
    <property type="match status" value="1"/>
</dbReference>
<proteinExistence type="predicted"/>
<dbReference type="Proteomes" id="UP000216446">
    <property type="component" value="Unassembled WGS sequence"/>
</dbReference>
<dbReference type="InterPro" id="IPR003594">
    <property type="entry name" value="HATPase_dom"/>
</dbReference>
<feature type="transmembrane region" description="Helical" evidence="18">
    <location>
        <begin position="115"/>
        <end position="134"/>
    </location>
</feature>
<feature type="modified residue" description="4-aspartylphosphate" evidence="17">
    <location>
        <position position="1034"/>
    </location>
</feature>
<dbReference type="NCBIfam" id="TIGR00229">
    <property type="entry name" value="sensory_box"/>
    <property type="match status" value="4"/>
</dbReference>
<dbReference type="PROSITE" id="PS50110">
    <property type="entry name" value="RESPONSE_REGULATORY"/>
    <property type="match status" value="2"/>
</dbReference>
<feature type="domain" description="Response regulatory" evidence="20">
    <location>
        <begin position="984"/>
        <end position="1101"/>
    </location>
</feature>
<dbReference type="FunFam" id="3.30.565.10:FF:000010">
    <property type="entry name" value="Sensor histidine kinase RcsC"/>
    <property type="match status" value="1"/>
</dbReference>
<feature type="domain" description="Response regulatory" evidence="20">
    <location>
        <begin position="1127"/>
        <end position="1244"/>
    </location>
</feature>
<dbReference type="CDD" id="cd00082">
    <property type="entry name" value="HisKA"/>
    <property type="match status" value="1"/>
</dbReference>
<feature type="domain" description="PAS" evidence="21">
    <location>
        <begin position="593"/>
        <end position="668"/>
    </location>
</feature>
<dbReference type="Pfam" id="PF02518">
    <property type="entry name" value="HATPase_c"/>
    <property type="match status" value="1"/>
</dbReference>
<dbReference type="GO" id="GO:0005524">
    <property type="term" value="F:ATP binding"/>
    <property type="evidence" value="ECO:0007669"/>
    <property type="project" value="UniProtKB-KW"/>
</dbReference>
<dbReference type="EC" id="2.7.13.3" evidence="3"/>
<dbReference type="PRINTS" id="PR00344">
    <property type="entry name" value="BCTRLSENSOR"/>
</dbReference>
<dbReference type="InterPro" id="IPR035965">
    <property type="entry name" value="PAS-like_dom_sf"/>
</dbReference>
<dbReference type="Gene3D" id="1.20.120.160">
    <property type="entry name" value="HPT domain"/>
    <property type="match status" value="1"/>
</dbReference>
<keyword evidence="7 18" id="KW-0812">Transmembrane</keyword>
<evidence type="ECO:0000256" key="2">
    <source>
        <dbReference type="ARBA" id="ARBA00004651"/>
    </source>
</evidence>
<protein>
    <recommendedName>
        <fullName evidence="15">Sensory/regulatory protein RpfC</fullName>
        <ecNumber evidence="3">2.7.13.3</ecNumber>
    </recommendedName>
</protein>
<evidence type="ECO:0000259" key="20">
    <source>
        <dbReference type="PROSITE" id="PS50110"/>
    </source>
</evidence>
<dbReference type="PROSITE" id="PS50109">
    <property type="entry name" value="HIS_KIN"/>
    <property type="match status" value="1"/>
</dbReference>
<name>A0A259U3N0_9BACT</name>
<keyword evidence="10" id="KW-0067">ATP-binding</keyword>
<dbReference type="Pfam" id="PF00512">
    <property type="entry name" value="HisKA"/>
    <property type="match status" value="1"/>
</dbReference>
<feature type="domain" description="PAC" evidence="22">
    <location>
        <begin position="409"/>
        <end position="466"/>
    </location>
</feature>
<feature type="domain" description="PAS" evidence="21">
    <location>
        <begin position="467"/>
        <end position="538"/>
    </location>
</feature>
<dbReference type="InterPro" id="IPR036097">
    <property type="entry name" value="HisK_dim/P_sf"/>
</dbReference>
<evidence type="ECO:0000256" key="9">
    <source>
        <dbReference type="ARBA" id="ARBA00022777"/>
    </source>
</evidence>
<dbReference type="CDD" id="cd16922">
    <property type="entry name" value="HATPase_EvgS-ArcB-TorS-like"/>
    <property type="match status" value="1"/>
</dbReference>
<evidence type="ECO:0000256" key="18">
    <source>
        <dbReference type="SAM" id="Phobius"/>
    </source>
</evidence>